<gene>
    <name evidence="1" type="ORF">JHL16_05185</name>
</gene>
<sequence>MGGLLLRLLMVALALALPLRAGFAADTPVDLELVLAVDVSRSMDLDEQALQRNGYVEAFRHKEVIEAIASGPQGRIAVSYVEWAGPSYQQVLVPWTVIDGEAAARAFADRLAQAPISRERGTSIANSLLFVGTTFTGNDLAGSRRVIDVSGDGPNNMGVPVETARDPLVADGVTINGLPIMIKRAGGFASIENLDIYYEDCVIGGPGAFLVTVTDIRNLASAIRRKLVLEIASRPVLLQKAAETVSEPRIDCMIGEKLREQWMRE</sequence>
<comment type="caution">
    <text evidence="1">The sequence shown here is derived from an EMBL/GenBank/DDBJ whole genome shotgun (WGS) entry which is preliminary data.</text>
</comment>
<organism evidence="1 2">
    <name type="scientific">Taklimakanibacter albus</name>
    <dbReference type="NCBI Taxonomy" id="2800327"/>
    <lineage>
        <taxon>Bacteria</taxon>
        <taxon>Pseudomonadati</taxon>
        <taxon>Pseudomonadota</taxon>
        <taxon>Alphaproteobacteria</taxon>
        <taxon>Hyphomicrobiales</taxon>
        <taxon>Aestuariivirgaceae</taxon>
        <taxon>Taklimakanibacter</taxon>
    </lineage>
</organism>
<proteinExistence type="predicted"/>
<evidence type="ECO:0000313" key="2">
    <source>
        <dbReference type="Proteomes" id="UP000616151"/>
    </source>
</evidence>
<dbReference type="EMBL" id="JAENHL010000006">
    <property type="protein sequence ID" value="MBK1865737.1"/>
    <property type="molecule type" value="Genomic_DNA"/>
</dbReference>
<evidence type="ECO:0000313" key="1">
    <source>
        <dbReference type="EMBL" id="MBK1865737.1"/>
    </source>
</evidence>
<accession>A0ACC5QZ95</accession>
<keyword evidence="2" id="KW-1185">Reference proteome</keyword>
<reference evidence="1" key="1">
    <citation type="submission" date="2021-01" db="EMBL/GenBank/DDBJ databases">
        <authorList>
            <person name="Sun Q."/>
        </authorList>
    </citation>
    <scope>NUCLEOTIDE SEQUENCE</scope>
    <source>
        <strain evidence="1">YIM B02566</strain>
    </source>
</reference>
<dbReference type="Proteomes" id="UP000616151">
    <property type="component" value="Unassembled WGS sequence"/>
</dbReference>
<protein>
    <submittedName>
        <fullName evidence="1">DUF1194 domain-containing protein</fullName>
    </submittedName>
</protein>
<name>A0ACC5QZ95_9HYPH</name>